<dbReference type="PANTHER" id="PTHR12258">
    <property type="entry name" value="JANUS-A/JANUS-B"/>
    <property type="match status" value="1"/>
</dbReference>
<dbReference type="PANTHER" id="PTHR12258:SF5">
    <property type="entry name" value="BCDNA.GH02250-RELATED"/>
    <property type="match status" value="1"/>
</dbReference>
<protein>
    <submittedName>
        <fullName evidence="7">Uncharacterized protein</fullName>
    </submittedName>
</protein>
<dbReference type="AlphaFoldDB" id="A0ABD3PPT3"/>
<keyword evidence="8" id="KW-1185">Reference proteome</keyword>
<reference evidence="7 8" key="1">
    <citation type="journal article" date="2020" name="G3 (Bethesda)">
        <title>Improved Reference Genome for Cyclotella cryptica CCMP332, a Model for Cell Wall Morphogenesis, Salinity Adaptation, and Lipid Production in Diatoms (Bacillariophyta).</title>
        <authorList>
            <person name="Roberts W.R."/>
            <person name="Downey K.M."/>
            <person name="Ruck E.C."/>
            <person name="Traller J.C."/>
            <person name="Alverson A.J."/>
        </authorList>
    </citation>
    <scope>NUCLEOTIDE SEQUENCE [LARGE SCALE GENOMIC DNA]</scope>
    <source>
        <strain evidence="7 8">CCMP332</strain>
    </source>
</reference>
<comment type="function">
    <text evidence="1">JanA and janB regulate somatic sex differentiation.</text>
</comment>
<evidence type="ECO:0000256" key="5">
    <source>
        <dbReference type="PIRSR" id="PIRSR607702-1"/>
    </source>
</evidence>
<feature type="binding site" evidence="6">
    <location>
        <position position="68"/>
    </location>
    <ligand>
        <name>substrate</name>
    </ligand>
</feature>
<comment type="caution">
    <text evidence="7">The sequence shown here is derived from an EMBL/GenBank/DDBJ whole genome shotgun (WGS) entry which is preliminary data.</text>
</comment>
<dbReference type="InterPro" id="IPR007702">
    <property type="entry name" value="Janus"/>
</dbReference>
<feature type="active site" description="Proton acceptor" evidence="5">
    <location>
        <position position="98"/>
    </location>
</feature>
<comment type="similarity">
    <text evidence="2">Belongs to the janus family.</text>
</comment>
<evidence type="ECO:0000256" key="1">
    <source>
        <dbReference type="ARBA" id="ARBA00002508"/>
    </source>
</evidence>
<accession>A0ABD3PPT3</accession>
<evidence type="ECO:0000256" key="2">
    <source>
        <dbReference type="ARBA" id="ARBA00010971"/>
    </source>
</evidence>
<evidence type="ECO:0000256" key="3">
    <source>
        <dbReference type="ARBA" id="ARBA00022782"/>
    </source>
</evidence>
<evidence type="ECO:0000256" key="4">
    <source>
        <dbReference type="ARBA" id="ARBA00022928"/>
    </source>
</evidence>
<organism evidence="7 8">
    <name type="scientific">Cyclotella cryptica</name>
    <dbReference type="NCBI Taxonomy" id="29204"/>
    <lineage>
        <taxon>Eukaryota</taxon>
        <taxon>Sar</taxon>
        <taxon>Stramenopiles</taxon>
        <taxon>Ochrophyta</taxon>
        <taxon>Bacillariophyta</taxon>
        <taxon>Coscinodiscophyceae</taxon>
        <taxon>Thalassiosirophycidae</taxon>
        <taxon>Stephanodiscales</taxon>
        <taxon>Stephanodiscaceae</taxon>
        <taxon>Cyclotella</taxon>
    </lineage>
</organism>
<evidence type="ECO:0000256" key="6">
    <source>
        <dbReference type="PIRSR" id="PIRSR607702-2"/>
    </source>
</evidence>
<dbReference type="InterPro" id="IPR038596">
    <property type="entry name" value="Janus_sf"/>
</dbReference>
<dbReference type="GO" id="GO:0007548">
    <property type="term" value="P:sex differentiation"/>
    <property type="evidence" value="ECO:0007669"/>
    <property type="project" value="UniProtKB-KW"/>
</dbReference>
<gene>
    <name evidence="7" type="ORF">HJC23_000342</name>
</gene>
<evidence type="ECO:0000313" key="7">
    <source>
        <dbReference type="EMBL" id="KAL3789276.1"/>
    </source>
</evidence>
<dbReference type="GO" id="GO:0030154">
    <property type="term" value="P:cell differentiation"/>
    <property type="evidence" value="ECO:0007669"/>
    <property type="project" value="UniProtKB-KW"/>
</dbReference>
<dbReference type="Proteomes" id="UP001516023">
    <property type="component" value="Unassembled WGS sequence"/>
</dbReference>
<keyword evidence="3" id="KW-0221">Differentiation</keyword>
<evidence type="ECO:0000313" key="8">
    <source>
        <dbReference type="Proteomes" id="UP001516023"/>
    </source>
</evidence>
<dbReference type="SUPFAM" id="SSF143724">
    <property type="entry name" value="PHP14-like"/>
    <property type="match status" value="1"/>
</dbReference>
<proteinExistence type="inferred from homology"/>
<dbReference type="Gene3D" id="3.50.20.20">
    <property type="entry name" value="Janus/Ocnus"/>
    <property type="match status" value="1"/>
</dbReference>
<sequence length="173" mass="19170">MKISASDVVYTGEIAPPTNCTTNAHDVVEAARLQARLSSQQSSPCTSRVGELSDDIVPSVSIDEGAHKYVLITACAPRAPNSSSRKTFVYSKRGAEYHRNVAEHFLPMLERSGYYDIRITGGGRIIRDTNNKYIKIFGYSYGFGRADHQLAVDIVRESALFDGYNVHWSNDGY</sequence>
<dbReference type="EMBL" id="JABMIG020000143">
    <property type="protein sequence ID" value="KAL3789276.1"/>
    <property type="molecule type" value="Genomic_DNA"/>
</dbReference>
<name>A0ABD3PPT3_9STRA</name>
<keyword evidence="4" id="KW-0726">Sexual differentiation</keyword>
<dbReference type="Pfam" id="PF05005">
    <property type="entry name" value="Ocnus"/>
    <property type="match status" value="1"/>
</dbReference>